<dbReference type="Pfam" id="PF09341">
    <property type="entry name" value="Pcc1"/>
    <property type="match status" value="1"/>
</dbReference>
<proteinExistence type="inferred from homology"/>
<dbReference type="InterPro" id="IPR015419">
    <property type="entry name" value="CTAG/Pcc1"/>
</dbReference>
<dbReference type="GeneID" id="110594019"/>
<dbReference type="GO" id="GO:0070525">
    <property type="term" value="P:tRNA threonylcarbamoyladenosine metabolic process"/>
    <property type="evidence" value="ECO:0007669"/>
    <property type="project" value="TreeGrafter"/>
</dbReference>
<comment type="subcellular location">
    <subcellularLocation>
        <location evidence="2">Cytoplasm</location>
    </subcellularLocation>
    <subcellularLocation>
        <location evidence="1">Nucleus</location>
    </subcellularLocation>
</comment>
<keyword evidence="5" id="KW-0819">tRNA processing</keyword>
<evidence type="ECO:0000256" key="10">
    <source>
        <dbReference type="SAM" id="MobiDB-lite"/>
    </source>
</evidence>
<dbReference type="Proteomes" id="UP000248481">
    <property type="component" value="Chromosome 1"/>
</dbReference>
<feature type="region of interest" description="Disordered" evidence="10">
    <location>
        <begin position="1"/>
        <end position="55"/>
    </location>
</feature>
<evidence type="ECO:0000313" key="11">
    <source>
        <dbReference type="Proteomes" id="UP000248481"/>
    </source>
</evidence>
<feature type="compositionally biased region" description="Basic and acidic residues" evidence="10">
    <location>
        <begin position="17"/>
        <end position="26"/>
    </location>
</feature>
<keyword evidence="6" id="KW-0539">Nucleus</keyword>
<dbReference type="Gene3D" id="3.30.310.50">
    <property type="entry name" value="Alpha-D-phosphohexomutase, C-terminal domain"/>
    <property type="match status" value="1"/>
</dbReference>
<evidence type="ECO:0000256" key="9">
    <source>
        <dbReference type="ARBA" id="ARBA00076355"/>
    </source>
</evidence>
<evidence type="ECO:0000256" key="2">
    <source>
        <dbReference type="ARBA" id="ARBA00004496"/>
    </source>
</evidence>
<organism evidence="11 12">
    <name type="scientific">Neomonachus schauinslandi</name>
    <name type="common">Hawaiian monk seal</name>
    <name type="synonym">Monachus schauinslandi</name>
    <dbReference type="NCBI Taxonomy" id="29088"/>
    <lineage>
        <taxon>Eukaryota</taxon>
        <taxon>Metazoa</taxon>
        <taxon>Chordata</taxon>
        <taxon>Craniata</taxon>
        <taxon>Vertebrata</taxon>
        <taxon>Euteleostomi</taxon>
        <taxon>Mammalia</taxon>
        <taxon>Eutheria</taxon>
        <taxon>Laurasiatheria</taxon>
        <taxon>Carnivora</taxon>
        <taxon>Caniformia</taxon>
        <taxon>Pinnipedia</taxon>
        <taxon>Phocidae</taxon>
        <taxon>Monachinae</taxon>
        <taxon>Monachini</taxon>
        <taxon>Neomonachus</taxon>
    </lineage>
</organism>
<evidence type="ECO:0000256" key="5">
    <source>
        <dbReference type="ARBA" id="ARBA00022694"/>
    </source>
</evidence>
<dbReference type="GO" id="GO:0008033">
    <property type="term" value="P:tRNA processing"/>
    <property type="evidence" value="ECO:0007669"/>
    <property type="project" value="UniProtKB-KW"/>
</dbReference>
<comment type="similarity">
    <text evidence="3">Belongs to the CTAG/PCC1 family.</text>
</comment>
<comment type="subunit">
    <text evidence="8">Component of the EKC/KEOPS complex composed of at least GON7, TP53RK, TPRKB, OSGEP and LAGE3; the whole complex dimerizes.</text>
</comment>
<protein>
    <recommendedName>
        <fullName evidence="9">L antigen family member 3</fullName>
    </recommendedName>
</protein>
<evidence type="ECO:0000256" key="4">
    <source>
        <dbReference type="ARBA" id="ARBA00022490"/>
    </source>
</evidence>
<keyword evidence="4" id="KW-0963">Cytoplasm</keyword>
<dbReference type="KEGG" id="nsu:110594019"/>
<evidence type="ECO:0000256" key="3">
    <source>
        <dbReference type="ARBA" id="ARBA00007073"/>
    </source>
</evidence>
<evidence type="ECO:0000256" key="1">
    <source>
        <dbReference type="ARBA" id="ARBA00004123"/>
    </source>
</evidence>
<dbReference type="PANTHER" id="PTHR31283:SF19">
    <property type="entry name" value="EKC_KEOPS COMPLEX SUBUNIT LAGE3"/>
    <property type="match status" value="1"/>
</dbReference>
<evidence type="ECO:0000256" key="6">
    <source>
        <dbReference type="ARBA" id="ARBA00023242"/>
    </source>
</evidence>
<evidence type="ECO:0000313" key="12">
    <source>
        <dbReference type="RefSeq" id="XP_044773869.1"/>
    </source>
</evidence>
<dbReference type="GO" id="GO:0000408">
    <property type="term" value="C:EKC/KEOPS complex"/>
    <property type="evidence" value="ECO:0007669"/>
    <property type="project" value="TreeGrafter"/>
</dbReference>
<dbReference type="RefSeq" id="XP_044773869.1">
    <property type="nucleotide sequence ID" value="XM_044917934.1"/>
</dbReference>
<dbReference type="PANTHER" id="PTHR31283">
    <property type="entry name" value="EKC/KEOPS COMPLEX SUBUNIT PCC1 FAMILY MEMBER"/>
    <property type="match status" value="1"/>
</dbReference>
<keyword evidence="11" id="KW-1185">Reference proteome</keyword>
<evidence type="ECO:0000256" key="7">
    <source>
        <dbReference type="ARBA" id="ARBA00053047"/>
    </source>
</evidence>
<reference evidence="12" key="1">
    <citation type="submission" date="2025-08" db="UniProtKB">
        <authorList>
            <consortium name="RefSeq"/>
        </authorList>
    </citation>
    <scope>IDENTIFICATION</scope>
    <source>
        <tissue evidence="12">Blood</tissue>
    </source>
</reference>
<dbReference type="GO" id="GO:0005634">
    <property type="term" value="C:nucleus"/>
    <property type="evidence" value="ECO:0007669"/>
    <property type="project" value="UniProtKB-SubCell"/>
</dbReference>
<accession>A0A8M1MT56</accession>
<gene>
    <name evidence="12" type="primary">LOC110594019</name>
</gene>
<comment type="function">
    <text evidence="7">Component of the EKC/KEOPS complex that is required for the formation of a threonylcarbamoyl group on adenosine at position 37 (t(6)A37) in tRNAs that read codons beginning with adenine. The complex is probably involved in the transfer of the threonylcarbamoyl moiety of threonylcarbamoyl-AMP (TC-AMP) to the N6 group of A37. LAGE3 functions as a dimerization module for the complex.</text>
</comment>
<feature type="compositionally biased region" description="Gly residues" evidence="10">
    <location>
        <begin position="7"/>
        <end position="16"/>
    </location>
</feature>
<evidence type="ECO:0000256" key="8">
    <source>
        <dbReference type="ARBA" id="ARBA00062157"/>
    </source>
</evidence>
<sequence length="144" mass="14950">MQAAGADAGGGAGGVDNGRDGHDCHGGRGGPGFPGGAARPQHVPGPGGDAASKIPRPESRIHVFALCVPFPSDLEAEIAYGSLAPDAEPHRGAVEKQLTVSGSVVAVRWRAKDPRLLRISIITFLDQLSLVMQIMRRFGPPVSR</sequence>
<dbReference type="AlphaFoldDB" id="A0A8M1MT56"/>
<dbReference type="FunFam" id="3.30.310.50:FF:000005">
    <property type="entry name" value="L antigen family member 3"/>
    <property type="match status" value="1"/>
</dbReference>
<name>A0A8M1MT56_NEOSC</name>
<dbReference type="GO" id="GO:0005737">
    <property type="term" value="C:cytoplasm"/>
    <property type="evidence" value="ECO:0007669"/>
    <property type="project" value="UniProtKB-SubCell"/>
</dbReference>